<dbReference type="HOGENOM" id="CLU_004253_2_3_1"/>
<sequence length="173" mass="19332">MEKKELESSEYLKDDSFTIRCDVIVDIQNAAALAAFVVVSPSDMHRHFTDLLVSGQGADVMFDVGGKMFAAHRCVLAARSTVFKAELFGPMKEGTATSIIQISDMEPGTFDAMLRFIYSDSPPEMEGDEDVNVMWQSLLVAANRYDLQRLVMICEKAVWLHHRSHGDDYPCSC</sequence>
<evidence type="ECO:0008006" key="6">
    <source>
        <dbReference type="Google" id="ProtNLM"/>
    </source>
</evidence>
<evidence type="ECO:0000259" key="2">
    <source>
        <dbReference type="PROSITE" id="PS50097"/>
    </source>
</evidence>
<accession>A0A0D9XJW2</accession>
<dbReference type="SUPFAM" id="SSF49599">
    <property type="entry name" value="TRAF domain-like"/>
    <property type="match status" value="1"/>
</dbReference>
<dbReference type="AlphaFoldDB" id="A0A0D9XJW2"/>
<evidence type="ECO:0000256" key="1">
    <source>
        <dbReference type="ARBA" id="ARBA00004906"/>
    </source>
</evidence>
<comment type="pathway">
    <text evidence="1">Protein modification; protein ubiquitination.</text>
</comment>
<dbReference type="CDD" id="cd00121">
    <property type="entry name" value="MATH"/>
    <property type="match status" value="1"/>
</dbReference>
<reference evidence="4 5" key="1">
    <citation type="submission" date="2012-08" db="EMBL/GenBank/DDBJ databases">
        <title>Oryza genome evolution.</title>
        <authorList>
            <person name="Wing R.A."/>
        </authorList>
    </citation>
    <scope>NUCLEOTIDE SEQUENCE</scope>
</reference>
<organism evidence="4 5">
    <name type="scientific">Leersia perrieri</name>
    <dbReference type="NCBI Taxonomy" id="77586"/>
    <lineage>
        <taxon>Eukaryota</taxon>
        <taxon>Viridiplantae</taxon>
        <taxon>Streptophyta</taxon>
        <taxon>Embryophyta</taxon>
        <taxon>Tracheophyta</taxon>
        <taxon>Spermatophyta</taxon>
        <taxon>Magnoliopsida</taxon>
        <taxon>Liliopsida</taxon>
        <taxon>Poales</taxon>
        <taxon>Poaceae</taxon>
        <taxon>BOP clade</taxon>
        <taxon>Oryzoideae</taxon>
        <taxon>Oryzeae</taxon>
        <taxon>Oryzinae</taxon>
        <taxon>Leersia</taxon>
    </lineage>
</organism>
<feature type="domain" description="BTB" evidence="2">
    <location>
        <begin position="58"/>
        <end position="120"/>
    </location>
</feature>
<dbReference type="InterPro" id="IPR000210">
    <property type="entry name" value="BTB/POZ_dom"/>
</dbReference>
<dbReference type="InterPro" id="IPR002083">
    <property type="entry name" value="MATH/TRAF_dom"/>
</dbReference>
<dbReference type="InterPro" id="IPR011333">
    <property type="entry name" value="SKP1/BTB/POZ_sf"/>
</dbReference>
<keyword evidence="5" id="KW-1185">Reference proteome</keyword>
<dbReference type="Proteomes" id="UP000032180">
    <property type="component" value="Chromosome 10"/>
</dbReference>
<dbReference type="GO" id="GO:0016567">
    <property type="term" value="P:protein ubiquitination"/>
    <property type="evidence" value="ECO:0007669"/>
    <property type="project" value="InterPro"/>
</dbReference>
<dbReference type="Gramene" id="LPERR10G07660.1">
    <property type="protein sequence ID" value="LPERR10G07660.1"/>
    <property type="gene ID" value="LPERR10G07660"/>
</dbReference>
<dbReference type="PROSITE" id="PS50097">
    <property type="entry name" value="BTB"/>
    <property type="match status" value="1"/>
</dbReference>
<name>A0A0D9XJW2_9ORYZ</name>
<dbReference type="SMART" id="SM00225">
    <property type="entry name" value="BTB"/>
    <property type="match status" value="1"/>
</dbReference>
<evidence type="ECO:0000313" key="5">
    <source>
        <dbReference type="Proteomes" id="UP000032180"/>
    </source>
</evidence>
<protein>
    <recommendedName>
        <fullName evidence="6">BTB domain-containing protein</fullName>
    </recommendedName>
</protein>
<dbReference type="EnsemblPlants" id="LPERR10G07660.1">
    <property type="protein sequence ID" value="LPERR10G07660.1"/>
    <property type="gene ID" value="LPERR10G07660"/>
</dbReference>
<dbReference type="PANTHER" id="PTHR26379:SF381">
    <property type="entry name" value="OS10G0429300 PROTEIN"/>
    <property type="match status" value="1"/>
</dbReference>
<dbReference type="SUPFAM" id="SSF54695">
    <property type="entry name" value="POZ domain"/>
    <property type="match status" value="1"/>
</dbReference>
<evidence type="ECO:0000259" key="3">
    <source>
        <dbReference type="PROSITE" id="PS50144"/>
    </source>
</evidence>
<reference evidence="5" key="2">
    <citation type="submission" date="2013-12" db="EMBL/GenBank/DDBJ databases">
        <authorList>
            <person name="Yu Y."/>
            <person name="Lee S."/>
            <person name="de Baynast K."/>
            <person name="Wissotski M."/>
            <person name="Liu L."/>
            <person name="Talag J."/>
            <person name="Goicoechea J."/>
            <person name="Angelova A."/>
            <person name="Jetty R."/>
            <person name="Kudrna D."/>
            <person name="Golser W."/>
            <person name="Rivera L."/>
            <person name="Zhang J."/>
            <person name="Wing R."/>
        </authorList>
    </citation>
    <scope>NUCLEOTIDE SEQUENCE</scope>
</reference>
<dbReference type="Pfam" id="PF00651">
    <property type="entry name" value="BTB"/>
    <property type="match status" value="1"/>
</dbReference>
<proteinExistence type="predicted"/>
<dbReference type="PANTHER" id="PTHR26379">
    <property type="entry name" value="BTB/POZ AND MATH DOMAIN-CONTAINING PROTEIN 1"/>
    <property type="match status" value="1"/>
</dbReference>
<dbReference type="eggNOG" id="KOG1987">
    <property type="taxonomic scope" value="Eukaryota"/>
</dbReference>
<dbReference type="Gene3D" id="3.30.710.10">
    <property type="entry name" value="Potassium Channel Kv1.1, Chain A"/>
    <property type="match status" value="1"/>
</dbReference>
<feature type="domain" description="MATH" evidence="3">
    <location>
        <begin position="1"/>
        <end position="23"/>
    </location>
</feature>
<dbReference type="InterPro" id="IPR045005">
    <property type="entry name" value="BPM1-6"/>
</dbReference>
<evidence type="ECO:0000313" key="4">
    <source>
        <dbReference type="EnsemblPlants" id="LPERR10G07660.1"/>
    </source>
</evidence>
<reference evidence="4" key="3">
    <citation type="submission" date="2015-04" db="UniProtKB">
        <authorList>
            <consortium name="EnsemblPlants"/>
        </authorList>
    </citation>
    <scope>IDENTIFICATION</scope>
</reference>
<dbReference type="STRING" id="77586.A0A0D9XJW2"/>
<dbReference type="PROSITE" id="PS50144">
    <property type="entry name" value="MATH"/>
    <property type="match status" value="1"/>
</dbReference>